<dbReference type="PANTHER" id="PTHR46090:SF2">
    <property type="entry name" value="ADP-RIBOSYLATION FACTOR-LIKE PROTEIN 13B"/>
    <property type="match status" value="1"/>
</dbReference>
<evidence type="ECO:0000256" key="1">
    <source>
        <dbReference type="ARBA" id="ARBA00022741"/>
    </source>
</evidence>
<keyword evidence="7" id="KW-1185">Reference proteome</keyword>
<keyword evidence="2 3" id="KW-0342">GTP-binding</keyword>
<reference evidence="6" key="2">
    <citation type="submission" date="2025-08" db="UniProtKB">
        <authorList>
            <consortium name="Ensembl"/>
        </authorList>
    </citation>
    <scope>IDENTIFICATION</scope>
</reference>
<evidence type="ECO:0000256" key="4">
    <source>
        <dbReference type="PIRSR" id="PIRSR606689-2"/>
    </source>
</evidence>
<dbReference type="Gene3D" id="3.40.50.300">
    <property type="entry name" value="P-loop containing nucleotide triphosphate hydrolases"/>
    <property type="match status" value="1"/>
</dbReference>
<evidence type="ECO:0000313" key="6">
    <source>
        <dbReference type="Ensembl" id="ENSCINP00000033961.1"/>
    </source>
</evidence>
<evidence type="ECO:0000256" key="3">
    <source>
        <dbReference type="PIRSR" id="PIRSR606689-1"/>
    </source>
</evidence>
<sequence length="170" mass="18263">LGEITLDVIECLKALRSLSLLMLGLDNAGKTTAVKCVQGDTLDVAPTVGFSEANAKFGDYDLRIMDVGGGRSIRGVWKHYLAEAHGIIFVVDASDKDRTEEGKEALANVLEHQFVAGKPILLLANKQDVSGAMNEADICDALDLQTVSKPKKIDPSLQQGLGWLVRNISS</sequence>
<dbReference type="InterPro" id="IPR006689">
    <property type="entry name" value="Small_GTPase_ARF/SAR"/>
</dbReference>
<accession>H2XWC7</accession>
<dbReference type="PANTHER" id="PTHR46090">
    <property type="entry name" value="ADP-RIBOSYLATION FACTOR-LIKE PROTEIN 13B"/>
    <property type="match status" value="1"/>
</dbReference>
<feature type="binding site" evidence="3">
    <location>
        <position position="69"/>
    </location>
    <ligand>
        <name>GTP</name>
        <dbReference type="ChEBI" id="CHEBI:37565"/>
    </ligand>
</feature>
<dbReference type="HOGENOM" id="CLU_040729_12_4_1"/>
<dbReference type="OMA" id="RGIWKAY"/>
<feature type="binding site" evidence="3">
    <location>
        <begin position="125"/>
        <end position="128"/>
    </location>
    <ligand>
        <name>GTP</name>
        <dbReference type="ChEBI" id="CHEBI:37565"/>
    </ligand>
</feature>
<dbReference type="InterPro" id="IPR051995">
    <property type="entry name" value="Ciliary_GTPase"/>
</dbReference>
<reference evidence="6" key="3">
    <citation type="submission" date="2025-09" db="UniProtKB">
        <authorList>
            <consortium name="Ensembl"/>
        </authorList>
    </citation>
    <scope>IDENTIFICATION</scope>
</reference>
<reference evidence="7" key="1">
    <citation type="journal article" date="2002" name="Science">
        <title>The draft genome of Ciona intestinalis: insights into chordate and vertebrate origins.</title>
        <authorList>
            <person name="Dehal P."/>
            <person name="Satou Y."/>
            <person name="Campbell R.K."/>
            <person name="Chapman J."/>
            <person name="Degnan B."/>
            <person name="De Tomaso A."/>
            <person name="Davidson B."/>
            <person name="Di Gregorio A."/>
            <person name="Gelpke M."/>
            <person name="Goodstein D.M."/>
            <person name="Harafuji N."/>
            <person name="Hastings K.E."/>
            <person name="Ho I."/>
            <person name="Hotta K."/>
            <person name="Huang W."/>
            <person name="Kawashima T."/>
            <person name="Lemaire P."/>
            <person name="Martinez D."/>
            <person name="Meinertzhagen I.A."/>
            <person name="Necula S."/>
            <person name="Nonaka M."/>
            <person name="Putnam N."/>
            <person name="Rash S."/>
            <person name="Saiga H."/>
            <person name="Satake M."/>
            <person name="Terry A."/>
            <person name="Yamada L."/>
            <person name="Wang H.G."/>
            <person name="Awazu S."/>
            <person name="Azumi K."/>
            <person name="Boore J."/>
            <person name="Branno M."/>
            <person name="Chin-Bow S."/>
            <person name="DeSantis R."/>
            <person name="Doyle S."/>
            <person name="Francino P."/>
            <person name="Keys D.N."/>
            <person name="Haga S."/>
            <person name="Hayashi H."/>
            <person name="Hino K."/>
            <person name="Imai K.S."/>
            <person name="Inaba K."/>
            <person name="Kano S."/>
            <person name="Kobayashi K."/>
            <person name="Kobayashi M."/>
            <person name="Lee B.I."/>
            <person name="Makabe K.W."/>
            <person name="Manohar C."/>
            <person name="Matassi G."/>
            <person name="Medina M."/>
            <person name="Mochizuki Y."/>
            <person name="Mount S."/>
            <person name="Morishita T."/>
            <person name="Miura S."/>
            <person name="Nakayama A."/>
            <person name="Nishizaka S."/>
            <person name="Nomoto H."/>
            <person name="Ohta F."/>
            <person name="Oishi K."/>
            <person name="Rigoutsos I."/>
            <person name="Sano M."/>
            <person name="Sasaki A."/>
            <person name="Sasakura Y."/>
            <person name="Shoguchi E."/>
            <person name="Shin-i T."/>
            <person name="Spagnuolo A."/>
            <person name="Stainier D."/>
            <person name="Suzuki M.M."/>
            <person name="Tassy O."/>
            <person name="Takatori N."/>
            <person name="Tokuoka M."/>
            <person name="Yagi K."/>
            <person name="Yoshizaki F."/>
            <person name="Wada S."/>
            <person name="Zhang C."/>
            <person name="Hyatt P.D."/>
            <person name="Larimer F."/>
            <person name="Detter C."/>
            <person name="Doggett N."/>
            <person name="Glavina T."/>
            <person name="Hawkins T."/>
            <person name="Richardson P."/>
            <person name="Lucas S."/>
            <person name="Kohara Y."/>
            <person name="Levine M."/>
            <person name="Satoh N."/>
            <person name="Rokhsar D.S."/>
        </authorList>
    </citation>
    <scope>NUCLEOTIDE SEQUENCE [LARGE SCALE GENOMIC DNA]</scope>
</reference>
<dbReference type="STRING" id="7719.ENSCINP00000033961"/>
<dbReference type="GO" id="GO:0005525">
    <property type="term" value="F:GTP binding"/>
    <property type="evidence" value="ECO:0007669"/>
    <property type="project" value="UniProtKB-KW"/>
</dbReference>
<dbReference type="FunFam" id="3.40.50.300:FF:002851">
    <property type="entry name" value="ADP-ribosylation factor-like protein"/>
    <property type="match status" value="1"/>
</dbReference>
<keyword evidence="4" id="KW-0460">Magnesium</keyword>
<dbReference type="SMART" id="SM00178">
    <property type="entry name" value="SAR"/>
    <property type="match status" value="1"/>
</dbReference>
<protein>
    <submittedName>
        <fullName evidence="6">Uncharacterized protein</fullName>
    </submittedName>
</protein>
<organism evidence="6 7">
    <name type="scientific">Ciona intestinalis</name>
    <name type="common">Transparent sea squirt</name>
    <name type="synonym">Ascidia intestinalis</name>
    <dbReference type="NCBI Taxonomy" id="7719"/>
    <lineage>
        <taxon>Eukaryota</taxon>
        <taxon>Metazoa</taxon>
        <taxon>Chordata</taxon>
        <taxon>Tunicata</taxon>
        <taxon>Ascidiacea</taxon>
        <taxon>Phlebobranchia</taxon>
        <taxon>Cionidae</taxon>
        <taxon>Ciona</taxon>
    </lineage>
</organism>
<dbReference type="PRINTS" id="PR00328">
    <property type="entry name" value="SAR1GTPBP"/>
</dbReference>
<dbReference type="Ensembl" id="ENSCINT00000036535.1">
    <property type="protein sequence ID" value="ENSCINP00000033961.1"/>
    <property type="gene ID" value="ENSCING00000023306.1"/>
</dbReference>
<keyword evidence="4" id="KW-0479">Metal-binding</keyword>
<keyword evidence="1 3" id="KW-0547">Nucleotide-binding</keyword>
<dbReference type="GO" id="GO:0003924">
    <property type="term" value="F:GTPase activity"/>
    <property type="evidence" value="ECO:0007669"/>
    <property type="project" value="InterPro"/>
</dbReference>
<name>H2XWC7_CIOIN</name>
<dbReference type="Pfam" id="PF00025">
    <property type="entry name" value="Arf"/>
    <property type="match status" value="1"/>
</dbReference>
<dbReference type="PROSITE" id="PS51417">
    <property type="entry name" value="ARF"/>
    <property type="match status" value="1"/>
</dbReference>
<dbReference type="InParanoid" id="H2XWC7"/>
<dbReference type="SMART" id="SM00177">
    <property type="entry name" value="ARF"/>
    <property type="match status" value="1"/>
</dbReference>
<evidence type="ECO:0000256" key="5">
    <source>
        <dbReference type="RuleBase" id="RU003925"/>
    </source>
</evidence>
<dbReference type="AlphaFoldDB" id="H2XWC7"/>
<comment type="similarity">
    <text evidence="5">Belongs to the small GTPase superfamily. Arf family.</text>
</comment>
<proteinExistence type="inferred from homology"/>
<dbReference type="InterPro" id="IPR027417">
    <property type="entry name" value="P-loop_NTPase"/>
</dbReference>
<dbReference type="NCBIfam" id="TIGR00231">
    <property type="entry name" value="small_GTP"/>
    <property type="match status" value="1"/>
</dbReference>
<feature type="binding site" evidence="4">
    <location>
        <position position="31"/>
    </location>
    <ligand>
        <name>Mg(2+)</name>
        <dbReference type="ChEBI" id="CHEBI:18420"/>
    </ligand>
</feature>
<feature type="binding site" evidence="3">
    <location>
        <begin position="24"/>
        <end position="31"/>
    </location>
    <ligand>
        <name>GTP</name>
        <dbReference type="ChEBI" id="CHEBI:37565"/>
    </ligand>
</feature>
<dbReference type="InterPro" id="IPR005225">
    <property type="entry name" value="Small_GTP-bd"/>
</dbReference>
<evidence type="ECO:0000313" key="7">
    <source>
        <dbReference type="Proteomes" id="UP000008144"/>
    </source>
</evidence>
<dbReference type="GeneTree" id="ENSGT00940000169908"/>
<dbReference type="GO" id="GO:0046872">
    <property type="term" value="F:metal ion binding"/>
    <property type="evidence" value="ECO:0007669"/>
    <property type="project" value="UniProtKB-KW"/>
</dbReference>
<dbReference type="SUPFAM" id="SSF52540">
    <property type="entry name" value="P-loop containing nucleoside triphosphate hydrolases"/>
    <property type="match status" value="1"/>
</dbReference>
<dbReference type="Proteomes" id="UP000008144">
    <property type="component" value="Unassembled WGS sequence"/>
</dbReference>
<evidence type="ECO:0000256" key="2">
    <source>
        <dbReference type="ARBA" id="ARBA00023134"/>
    </source>
</evidence>
<feature type="binding site" evidence="4">
    <location>
        <position position="47"/>
    </location>
    <ligand>
        <name>Mg(2+)</name>
        <dbReference type="ChEBI" id="CHEBI:18420"/>
    </ligand>
</feature>